<dbReference type="Pfam" id="PF00001">
    <property type="entry name" value="7tm_1"/>
    <property type="match status" value="1"/>
</dbReference>
<evidence type="ECO:0000256" key="1">
    <source>
        <dbReference type="ARBA" id="ARBA00004141"/>
    </source>
</evidence>
<keyword evidence="4 8" id="KW-0297">G-protein coupled receptor</keyword>
<dbReference type="GO" id="GO:0005886">
    <property type="term" value="C:plasma membrane"/>
    <property type="evidence" value="ECO:0007669"/>
    <property type="project" value="TreeGrafter"/>
</dbReference>
<dbReference type="InterPro" id="IPR017452">
    <property type="entry name" value="GPCR_Rhodpsn_7TM"/>
</dbReference>
<name>A0A9W9ZBB4_9CNID</name>
<keyword evidence="5 9" id="KW-0472">Membrane</keyword>
<comment type="subcellular location">
    <subcellularLocation>
        <location evidence="1">Membrane</location>
        <topology evidence="1">Multi-pass membrane protein</topology>
    </subcellularLocation>
</comment>
<sequence length="314" mass="35327">MLLAKTITFKVLFSVVIASNLVGNSMVISVVALHRRMQTPMNCLLANLALADLFIGLFLIPNLVSDSFTHPGGTVGDILCKTLTNGNITYLATMASILTLMFTAWERYYAVMHPYSSRGRINAKKFRLLVAATWVTAFSLESISFGIVNFDERKKSCFYDWSASLWKADVILWCIVLGLVPLGIEASLYSRVVHRLWGKNVQTTEVSQRSLMLRRKRMTKLVLTITIVNILLCFPIEIYYFVECFAGKSVAVNAGTWAPVFNAVAHLVLVSNAALNPVIYAAQDRSFRRHMWRFLKNGCRRRRKVGNTNVVEST</sequence>
<evidence type="ECO:0000313" key="11">
    <source>
        <dbReference type="EMBL" id="KAJ7378320.1"/>
    </source>
</evidence>
<evidence type="ECO:0000256" key="2">
    <source>
        <dbReference type="ARBA" id="ARBA00022692"/>
    </source>
</evidence>
<dbReference type="SUPFAM" id="SSF81321">
    <property type="entry name" value="Family A G protein-coupled receptor-like"/>
    <property type="match status" value="1"/>
</dbReference>
<dbReference type="InterPro" id="IPR000276">
    <property type="entry name" value="GPCR_Rhodpsn"/>
</dbReference>
<evidence type="ECO:0000256" key="3">
    <source>
        <dbReference type="ARBA" id="ARBA00022989"/>
    </source>
</evidence>
<protein>
    <recommendedName>
        <fullName evidence="10">G-protein coupled receptors family 1 profile domain-containing protein</fullName>
    </recommendedName>
</protein>
<feature type="transmembrane region" description="Helical" evidence="9">
    <location>
        <begin position="261"/>
        <end position="282"/>
    </location>
</feature>
<evidence type="ECO:0000256" key="9">
    <source>
        <dbReference type="SAM" id="Phobius"/>
    </source>
</evidence>
<feature type="transmembrane region" description="Helical" evidence="9">
    <location>
        <begin position="221"/>
        <end position="241"/>
    </location>
</feature>
<evidence type="ECO:0000256" key="8">
    <source>
        <dbReference type="RuleBase" id="RU000688"/>
    </source>
</evidence>
<evidence type="ECO:0000256" key="4">
    <source>
        <dbReference type="ARBA" id="ARBA00023040"/>
    </source>
</evidence>
<evidence type="ECO:0000256" key="5">
    <source>
        <dbReference type="ARBA" id="ARBA00023136"/>
    </source>
</evidence>
<feature type="transmembrane region" description="Helical" evidence="9">
    <location>
        <begin position="45"/>
        <end position="64"/>
    </location>
</feature>
<keyword evidence="2 8" id="KW-0812">Transmembrane</keyword>
<dbReference type="Proteomes" id="UP001163046">
    <property type="component" value="Unassembled WGS sequence"/>
</dbReference>
<dbReference type="PROSITE" id="PS50262">
    <property type="entry name" value="G_PROTEIN_RECEP_F1_2"/>
    <property type="match status" value="1"/>
</dbReference>
<proteinExistence type="inferred from homology"/>
<keyword evidence="3 9" id="KW-1133">Transmembrane helix</keyword>
<dbReference type="OrthoDB" id="5964776at2759"/>
<dbReference type="GO" id="GO:0004930">
    <property type="term" value="F:G protein-coupled receptor activity"/>
    <property type="evidence" value="ECO:0007669"/>
    <property type="project" value="UniProtKB-KW"/>
</dbReference>
<dbReference type="PROSITE" id="PS00237">
    <property type="entry name" value="G_PROTEIN_RECEP_F1_1"/>
    <property type="match status" value="1"/>
</dbReference>
<keyword evidence="7 8" id="KW-0807">Transducer</keyword>
<feature type="transmembrane region" description="Helical" evidence="9">
    <location>
        <begin position="126"/>
        <end position="150"/>
    </location>
</feature>
<evidence type="ECO:0000259" key="10">
    <source>
        <dbReference type="PROSITE" id="PS50262"/>
    </source>
</evidence>
<dbReference type="PRINTS" id="PR00237">
    <property type="entry name" value="GPCRRHODOPSN"/>
</dbReference>
<accession>A0A9W9ZBB4</accession>
<organism evidence="11 12">
    <name type="scientific">Desmophyllum pertusum</name>
    <dbReference type="NCBI Taxonomy" id="174260"/>
    <lineage>
        <taxon>Eukaryota</taxon>
        <taxon>Metazoa</taxon>
        <taxon>Cnidaria</taxon>
        <taxon>Anthozoa</taxon>
        <taxon>Hexacorallia</taxon>
        <taxon>Scleractinia</taxon>
        <taxon>Caryophylliina</taxon>
        <taxon>Caryophylliidae</taxon>
        <taxon>Desmophyllum</taxon>
    </lineage>
</organism>
<evidence type="ECO:0000313" key="12">
    <source>
        <dbReference type="Proteomes" id="UP001163046"/>
    </source>
</evidence>
<evidence type="ECO:0000256" key="6">
    <source>
        <dbReference type="ARBA" id="ARBA00023170"/>
    </source>
</evidence>
<keyword evidence="12" id="KW-1185">Reference proteome</keyword>
<dbReference type="CDD" id="cd00637">
    <property type="entry name" value="7tm_classA_rhodopsin-like"/>
    <property type="match status" value="1"/>
</dbReference>
<gene>
    <name evidence="11" type="ORF">OS493_023567</name>
</gene>
<dbReference type="PANTHER" id="PTHR45695">
    <property type="entry name" value="LEUCOKININ RECEPTOR-RELATED"/>
    <property type="match status" value="1"/>
</dbReference>
<feature type="domain" description="G-protein coupled receptors family 1 profile" evidence="10">
    <location>
        <begin position="23"/>
        <end position="280"/>
    </location>
</feature>
<comment type="caution">
    <text evidence="11">The sequence shown here is derived from an EMBL/GenBank/DDBJ whole genome shotgun (WGS) entry which is preliminary data.</text>
</comment>
<reference evidence="11" key="1">
    <citation type="submission" date="2023-01" db="EMBL/GenBank/DDBJ databases">
        <title>Genome assembly of the deep-sea coral Lophelia pertusa.</title>
        <authorList>
            <person name="Herrera S."/>
            <person name="Cordes E."/>
        </authorList>
    </citation>
    <scope>NUCLEOTIDE SEQUENCE</scope>
    <source>
        <strain evidence="11">USNM1676648</strain>
        <tissue evidence="11">Polyp</tissue>
    </source>
</reference>
<dbReference type="PANTHER" id="PTHR45695:SF9">
    <property type="entry name" value="LEUCOKININ RECEPTOR"/>
    <property type="match status" value="1"/>
</dbReference>
<evidence type="ECO:0000256" key="7">
    <source>
        <dbReference type="ARBA" id="ARBA00023224"/>
    </source>
</evidence>
<keyword evidence="6 8" id="KW-0675">Receptor</keyword>
<feature type="transmembrane region" description="Helical" evidence="9">
    <location>
        <begin position="12"/>
        <end position="33"/>
    </location>
</feature>
<dbReference type="AlphaFoldDB" id="A0A9W9ZBB4"/>
<dbReference type="Gene3D" id="1.20.1070.10">
    <property type="entry name" value="Rhodopsin 7-helix transmembrane proteins"/>
    <property type="match status" value="1"/>
</dbReference>
<comment type="similarity">
    <text evidence="8">Belongs to the G-protein coupled receptor 1 family.</text>
</comment>
<feature type="transmembrane region" description="Helical" evidence="9">
    <location>
        <begin position="88"/>
        <end position="105"/>
    </location>
</feature>
<dbReference type="EMBL" id="MU826367">
    <property type="protein sequence ID" value="KAJ7378320.1"/>
    <property type="molecule type" value="Genomic_DNA"/>
</dbReference>
<feature type="transmembrane region" description="Helical" evidence="9">
    <location>
        <begin position="170"/>
        <end position="189"/>
    </location>
</feature>